<proteinExistence type="inferred from homology"/>
<dbReference type="EC" id="2.5.1.112" evidence="10"/>
<evidence type="ECO:0000256" key="1">
    <source>
        <dbReference type="ARBA" id="ARBA00005842"/>
    </source>
</evidence>
<dbReference type="FunFam" id="1.10.287.890:FF:000002">
    <property type="entry name" value="Adenylate isopentenyltransferase 5, chloroplastic"/>
    <property type="match status" value="1"/>
</dbReference>
<dbReference type="Pfam" id="PF01715">
    <property type="entry name" value="IPPT"/>
    <property type="match status" value="2"/>
</dbReference>
<dbReference type="GO" id="GO:0052381">
    <property type="term" value="F:tRNA dimethylallyltransferase activity"/>
    <property type="evidence" value="ECO:0000318"/>
    <property type="project" value="GO_Central"/>
</dbReference>
<comment type="catalytic activity">
    <reaction evidence="8">
        <text>dimethylallyl diphosphate + ADP = N(6)-(dimethylallyl)adenosine 5'-diphosphate + diphosphate</text>
        <dbReference type="Rhea" id="RHEA:36327"/>
        <dbReference type="ChEBI" id="CHEBI:33019"/>
        <dbReference type="ChEBI" id="CHEBI:57623"/>
        <dbReference type="ChEBI" id="CHEBI:73533"/>
        <dbReference type="ChEBI" id="CHEBI:456216"/>
        <dbReference type="EC" id="2.5.1.112"/>
    </reaction>
</comment>
<keyword evidence="3" id="KW-0203">Cytokinin biosynthesis</keyword>
<dbReference type="GO" id="GO:0005739">
    <property type="term" value="C:mitochondrion"/>
    <property type="evidence" value="ECO:0000318"/>
    <property type="project" value="GO_Central"/>
</dbReference>
<reference evidence="11" key="1">
    <citation type="submission" date="2016-02" db="EMBL/GenBank/DDBJ databases">
        <title>WGS assembly of Manihot esculenta.</title>
        <authorList>
            <person name="Bredeson J.V."/>
            <person name="Prochnik S.E."/>
            <person name="Lyons J.B."/>
            <person name="Schmutz J."/>
            <person name="Grimwood J."/>
            <person name="Vrebalov J."/>
            <person name="Bart R.S."/>
            <person name="Amuge T."/>
            <person name="Ferguson M.E."/>
            <person name="Green R."/>
            <person name="Putnam N."/>
            <person name="Stites J."/>
            <person name="Rounsley S."/>
            <person name="Rokhsar D.S."/>
        </authorList>
    </citation>
    <scope>NUCLEOTIDE SEQUENCE [LARGE SCALE GENOMIC DNA]</scope>
    <source>
        <tissue evidence="11">Leaf</tissue>
    </source>
</reference>
<evidence type="ECO:0000313" key="11">
    <source>
        <dbReference type="EMBL" id="OAY29484.1"/>
    </source>
</evidence>
<protein>
    <recommendedName>
        <fullName evidence="10">adenylate dimethylallyltransferase (ADP/ATP-dependent)</fullName>
        <ecNumber evidence="10">2.5.1.112</ecNumber>
    </recommendedName>
</protein>
<comment type="catalytic activity">
    <reaction evidence="7">
        <text>dimethylallyl diphosphate + ATP = N(6)-(dimethylallyl)adenosine 5'-triphosphate + diphosphate</text>
        <dbReference type="Rhea" id="RHEA:36331"/>
        <dbReference type="ChEBI" id="CHEBI:30616"/>
        <dbReference type="ChEBI" id="CHEBI:33019"/>
        <dbReference type="ChEBI" id="CHEBI:57623"/>
        <dbReference type="ChEBI" id="CHEBI:73532"/>
        <dbReference type="EC" id="2.5.1.112"/>
    </reaction>
</comment>
<evidence type="ECO:0000256" key="5">
    <source>
        <dbReference type="ARBA" id="ARBA00022840"/>
    </source>
</evidence>
<dbReference type="InterPro" id="IPR027417">
    <property type="entry name" value="P-loop_NTPase"/>
</dbReference>
<name>A0A2C9UHZ1_MANES</name>
<dbReference type="GO" id="GO:0009691">
    <property type="term" value="P:cytokinin biosynthetic process"/>
    <property type="evidence" value="ECO:0000318"/>
    <property type="project" value="GO_Central"/>
</dbReference>
<dbReference type="PANTHER" id="PTHR11088">
    <property type="entry name" value="TRNA DIMETHYLALLYLTRANSFERASE"/>
    <property type="match status" value="1"/>
</dbReference>
<comment type="function">
    <text evidence="9">Involved in cytokinin biosynthesis. Catalyzes the transfer of an isopentenyl group from dimethylallyl diphosphate (DMAPP) to ATP and ADP.</text>
</comment>
<keyword evidence="2" id="KW-0808">Transferase</keyword>
<dbReference type="GO" id="GO:0006400">
    <property type="term" value="P:tRNA modification"/>
    <property type="evidence" value="ECO:0000318"/>
    <property type="project" value="GO_Central"/>
</dbReference>
<dbReference type="AlphaFoldDB" id="A0A2C9UHZ1"/>
<dbReference type="PANTHER" id="PTHR11088:SF88">
    <property type="entry name" value="ADENYLATE ISOPENTENYLTRANSFERASE"/>
    <property type="match status" value="1"/>
</dbReference>
<evidence type="ECO:0000256" key="2">
    <source>
        <dbReference type="ARBA" id="ARBA00022679"/>
    </source>
</evidence>
<evidence type="ECO:0000256" key="3">
    <source>
        <dbReference type="ARBA" id="ARBA00022712"/>
    </source>
</evidence>
<dbReference type="EMBL" id="CM004401">
    <property type="protein sequence ID" value="OAY29484.1"/>
    <property type="molecule type" value="Genomic_DNA"/>
</dbReference>
<sequence length="310" mass="34903">MEFALPSKMPVAHSLPARMKLRMRSHIQAIPSVHPFEAQIKKQKTLFILGATGTGKTKLSIDLATHIPAEIINSDKIQVYKGLDIVTNKIAEDERKGIPHHLLGFMDPEADFTVQDFCTHVHVAMTRIINNGSVPIIVGGSNNYIRRLVEDPCTKFKSNFDSCFLWVDVDLPVLYKRVAQRVDEMVEAGLVEEVRAMVAPGADYTRGVWRAIGVPEMDDYLHAEKVMADEKTKRMLLEAAIYRIKQNTCKLVDSQLRKINQMIDELGWKLHRIDATCVLETRGGGAVEAWEEVVLEPSLAIVRDFLEGQD</sequence>
<dbReference type="GO" id="GO:0009824">
    <property type="term" value="F:AMP dimethylallyltransferase activity"/>
    <property type="evidence" value="ECO:0007669"/>
    <property type="project" value="UniProtKB-ARBA"/>
</dbReference>
<dbReference type="STRING" id="3983.A0A2C9UHZ1"/>
<keyword evidence="5" id="KW-0067">ATP-binding</keyword>
<evidence type="ECO:0000256" key="8">
    <source>
        <dbReference type="ARBA" id="ARBA00052386"/>
    </source>
</evidence>
<organism evidence="11">
    <name type="scientific">Manihot esculenta</name>
    <name type="common">Cassava</name>
    <name type="synonym">Jatropha manihot</name>
    <dbReference type="NCBI Taxonomy" id="3983"/>
    <lineage>
        <taxon>Eukaryota</taxon>
        <taxon>Viridiplantae</taxon>
        <taxon>Streptophyta</taxon>
        <taxon>Embryophyta</taxon>
        <taxon>Tracheophyta</taxon>
        <taxon>Spermatophyta</taxon>
        <taxon>Magnoliopsida</taxon>
        <taxon>eudicotyledons</taxon>
        <taxon>Gunneridae</taxon>
        <taxon>Pentapetalae</taxon>
        <taxon>rosids</taxon>
        <taxon>fabids</taxon>
        <taxon>Malpighiales</taxon>
        <taxon>Euphorbiaceae</taxon>
        <taxon>Crotonoideae</taxon>
        <taxon>Manihoteae</taxon>
        <taxon>Manihot</taxon>
    </lineage>
</organism>
<evidence type="ECO:0000256" key="10">
    <source>
        <dbReference type="ARBA" id="ARBA00066838"/>
    </source>
</evidence>
<dbReference type="SUPFAM" id="SSF52540">
    <property type="entry name" value="P-loop containing nucleoside triphosphate hydrolases"/>
    <property type="match status" value="1"/>
</dbReference>
<evidence type="ECO:0000256" key="4">
    <source>
        <dbReference type="ARBA" id="ARBA00022741"/>
    </source>
</evidence>
<evidence type="ECO:0000256" key="7">
    <source>
        <dbReference type="ARBA" id="ARBA00051744"/>
    </source>
</evidence>
<dbReference type="OMA" id="HRIDATC"/>
<dbReference type="InterPro" id="IPR039657">
    <property type="entry name" value="Dimethylallyltransferase"/>
</dbReference>
<keyword evidence="4" id="KW-0547">Nucleotide-binding</keyword>
<dbReference type="GO" id="GO:0005524">
    <property type="term" value="F:ATP binding"/>
    <property type="evidence" value="ECO:0007669"/>
    <property type="project" value="UniProtKB-KW"/>
</dbReference>
<accession>A0A2C9UHZ1</accession>
<dbReference type="Gene3D" id="3.40.50.300">
    <property type="entry name" value="P-loop containing nucleotide triphosphate hydrolases"/>
    <property type="match status" value="1"/>
</dbReference>
<comment type="similarity">
    <text evidence="1">Belongs to the IPP transferase family.</text>
</comment>
<keyword evidence="6" id="KW-0809">Transit peptide</keyword>
<dbReference type="GO" id="GO:0052622">
    <property type="term" value="F:ATP/ADP dimethylallyltransferase activity"/>
    <property type="evidence" value="ECO:0007669"/>
    <property type="project" value="UniProtKB-EC"/>
</dbReference>
<gene>
    <name evidence="11" type="ORF">MANES_15G148500</name>
</gene>
<dbReference type="Gene3D" id="1.10.287.890">
    <property type="entry name" value="Crystal structure of tRNA isopentenylpyrophosphate transferase (bh2366) domain"/>
    <property type="match status" value="1"/>
</dbReference>
<evidence type="ECO:0000256" key="9">
    <source>
        <dbReference type="ARBA" id="ARBA00055191"/>
    </source>
</evidence>
<evidence type="ECO:0000256" key="6">
    <source>
        <dbReference type="ARBA" id="ARBA00022946"/>
    </source>
</evidence>